<dbReference type="EMBL" id="OU963867">
    <property type="protein sequence ID" value="CAH0391944.1"/>
    <property type="molecule type" value="Genomic_DNA"/>
</dbReference>
<keyword evidence="3 10" id="KW-0808">Transferase</keyword>
<dbReference type="GO" id="GO:0019367">
    <property type="term" value="P:fatty acid elongation, saturated fatty acid"/>
    <property type="evidence" value="ECO:0007669"/>
    <property type="project" value="TreeGrafter"/>
</dbReference>
<dbReference type="PANTHER" id="PTHR11157:SF103">
    <property type="entry name" value="ELONGATION OF VERY LONG CHAIN FATTY ACIDS PROTEIN"/>
    <property type="match status" value="1"/>
</dbReference>
<dbReference type="InterPro" id="IPR030457">
    <property type="entry name" value="ELO_CS"/>
</dbReference>
<evidence type="ECO:0000313" key="11">
    <source>
        <dbReference type="EMBL" id="CAH0391944.1"/>
    </source>
</evidence>
<dbReference type="InterPro" id="IPR002076">
    <property type="entry name" value="ELO_fam"/>
</dbReference>
<dbReference type="PANTHER" id="PTHR11157">
    <property type="entry name" value="FATTY ACID ACYL TRANSFERASE-RELATED"/>
    <property type="match status" value="1"/>
</dbReference>
<evidence type="ECO:0000256" key="7">
    <source>
        <dbReference type="ARBA" id="ARBA00023098"/>
    </source>
</evidence>
<keyword evidence="6 10" id="KW-1133">Transmembrane helix</keyword>
<feature type="transmembrane region" description="Helical" evidence="10">
    <location>
        <begin position="175"/>
        <end position="194"/>
    </location>
</feature>
<reference evidence="11" key="1">
    <citation type="submission" date="2021-12" db="EMBL/GenBank/DDBJ databases">
        <authorList>
            <person name="King R."/>
        </authorList>
    </citation>
    <scope>NUCLEOTIDE SEQUENCE</scope>
</reference>
<keyword evidence="8 10" id="KW-0472">Membrane</keyword>
<evidence type="ECO:0000313" key="12">
    <source>
        <dbReference type="Proteomes" id="UP001152759"/>
    </source>
</evidence>
<evidence type="ECO:0000256" key="3">
    <source>
        <dbReference type="ARBA" id="ARBA00022679"/>
    </source>
</evidence>
<comment type="subcellular location">
    <subcellularLocation>
        <location evidence="1">Membrane</location>
        <topology evidence="1">Multi-pass membrane protein</topology>
    </subcellularLocation>
</comment>
<comment type="similarity">
    <text evidence="10">Belongs to the ELO family.</text>
</comment>
<keyword evidence="12" id="KW-1185">Reference proteome</keyword>
<evidence type="ECO:0000256" key="1">
    <source>
        <dbReference type="ARBA" id="ARBA00004141"/>
    </source>
</evidence>
<feature type="transmembrane region" description="Helical" evidence="10">
    <location>
        <begin position="37"/>
        <end position="55"/>
    </location>
</feature>
<dbReference type="Proteomes" id="UP001152759">
    <property type="component" value="Chromosome 6"/>
</dbReference>
<gene>
    <name evidence="11" type="ORF">BEMITA_LOCUS10514</name>
</gene>
<dbReference type="Pfam" id="PF01151">
    <property type="entry name" value="ELO"/>
    <property type="match status" value="1"/>
</dbReference>
<dbReference type="GO" id="GO:0034626">
    <property type="term" value="P:fatty acid elongation, polyunsaturated fatty acid"/>
    <property type="evidence" value="ECO:0007669"/>
    <property type="project" value="TreeGrafter"/>
</dbReference>
<dbReference type="GO" id="GO:0034625">
    <property type="term" value="P:fatty acid elongation, monounsaturated fatty acid"/>
    <property type="evidence" value="ECO:0007669"/>
    <property type="project" value="TreeGrafter"/>
</dbReference>
<feature type="transmembrane region" description="Helical" evidence="10">
    <location>
        <begin position="214"/>
        <end position="233"/>
    </location>
</feature>
<evidence type="ECO:0000256" key="6">
    <source>
        <dbReference type="ARBA" id="ARBA00022989"/>
    </source>
</evidence>
<keyword evidence="5 10" id="KW-0276">Fatty acid metabolism</keyword>
<proteinExistence type="inferred from homology"/>
<evidence type="ECO:0000256" key="9">
    <source>
        <dbReference type="ARBA" id="ARBA00023160"/>
    </source>
</evidence>
<evidence type="ECO:0000256" key="4">
    <source>
        <dbReference type="ARBA" id="ARBA00022692"/>
    </source>
</evidence>
<accession>A0A9P0F759</accession>
<evidence type="ECO:0000256" key="2">
    <source>
        <dbReference type="ARBA" id="ARBA00022516"/>
    </source>
</evidence>
<dbReference type="GO" id="GO:0042761">
    <property type="term" value="P:very long-chain fatty acid biosynthetic process"/>
    <property type="evidence" value="ECO:0007669"/>
    <property type="project" value="TreeGrafter"/>
</dbReference>
<keyword evidence="9 10" id="KW-0275">Fatty acid biosynthesis</keyword>
<evidence type="ECO:0000256" key="10">
    <source>
        <dbReference type="RuleBase" id="RU361115"/>
    </source>
</evidence>
<keyword evidence="2 10" id="KW-0444">Lipid biosynthesis</keyword>
<organism evidence="11 12">
    <name type="scientific">Bemisia tabaci</name>
    <name type="common">Sweetpotato whitefly</name>
    <name type="synonym">Aleurodes tabaci</name>
    <dbReference type="NCBI Taxonomy" id="7038"/>
    <lineage>
        <taxon>Eukaryota</taxon>
        <taxon>Metazoa</taxon>
        <taxon>Ecdysozoa</taxon>
        <taxon>Arthropoda</taxon>
        <taxon>Hexapoda</taxon>
        <taxon>Insecta</taxon>
        <taxon>Pterygota</taxon>
        <taxon>Neoptera</taxon>
        <taxon>Paraneoptera</taxon>
        <taxon>Hemiptera</taxon>
        <taxon>Sternorrhyncha</taxon>
        <taxon>Aleyrodoidea</taxon>
        <taxon>Aleyrodidae</taxon>
        <taxon>Aleyrodinae</taxon>
        <taxon>Bemisia</taxon>
    </lineage>
</organism>
<dbReference type="GO" id="GO:0030148">
    <property type="term" value="P:sphingolipid biosynthetic process"/>
    <property type="evidence" value="ECO:0007669"/>
    <property type="project" value="TreeGrafter"/>
</dbReference>
<dbReference type="GO" id="GO:0005789">
    <property type="term" value="C:endoplasmic reticulum membrane"/>
    <property type="evidence" value="ECO:0007669"/>
    <property type="project" value="TreeGrafter"/>
</dbReference>
<feature type="transmembrane region" description="Helical" evidence="10">
    <location>
        <begin position="113"/>
        <end position="140"/>
    </location>
</feature>
<protein>
    <recommendedName>
        <fullName evidence="10">Elongation of very long chain fatty acids protein</fullName>
        <ecNumber evidence="10">2.3.1.199</ecNumber>
    </recommendedName>
    <alternativeName>
        <fullName evidence="10">Very-long-chain 3-oxoacyl-CoA synthase</fullName>
    </alternativeName>
</protein>
<feature type="transmembrane region" description="Helical" evidence="10">
    <location>
        <begin position="239"/>
        <end position="259"/>
    </location>
</feature>
<evidence type="ECO:0000256" key="5">
    <source>
        <dbReference type="ARBA" id="ARBA00022832"/>
    </source>
</evidence>
<sequence length="268" mass="31589">MTERLQTTSFIRTKLQTIASEIIRDEVVDKWFLMDNIYPVLALVIAYLVFVLKVGPKFMENRKPLNIKGIILAYNFFQMMNNGWIVYLLFTTPGAISHLAQNKCAPMEKSNPLFYAMCAGSWYFFMSKVYDLLDTVFFVLRKKQSHVTFLHVYHHANMVLSCWAYLKYIKGEQGVLIGVLNSFVHVVMYTYYFLSALGPQVQKYLWWKKYITKLQLLQFGIVCMYALFFVVRNCVQSQVLIYYAMFQAITFSILFADFYRKAYLKKKQ</sequence>
<dbReference type="GO" id="GO:0009922">
    <property type="term" value="F:fatty acid elongase activity"/>
    <property type="evidence" value="ECO:0007669"/>
    <property type="project" value="UniProtKB-EC"/>
</dbReference>
<keyword evidence="7 10" id="KW-0443">Lipid metabolism</keyword>
<name>A0A9P0F759_BEMTA</name>
<evidence type="ECO:0000256" key="8">
    <source>
        <dbReference type="ARBA" id="ARBA00023136"/>
    </source>
</evidence>
<keyword evidence="4 10" id="KW-0812">Transmembrane</keyword>
<feature type="transmembrane region" description="Helical" evidence="10">
    <location>
        <begin position="67"/>
        <end position="90"/>
    </location>
</feature>
<comment type="catalytic activity">
    <reaction evidence="10">
        <text>a very-long-chain acyl-CoA + malonyl-CoA + H(+) = a very-long-chain 3-oxoacyl-CoA + CO2 + CoA</text>
        <dbReference type="Rhea" id="RHEA:32727"/>
        <dbReference type="ChEBI" id="CHEBI:15378"/>
        <dbReference type="ChEBI" id="CHEBI:16526"/>
        <dbReference type="ChEBI" id="CHEBI:57287"/>
        <dbReference type="ChEBI" id="CHEBI:57384"/>
        <dbReference type="ChEBI" id="CHEBI:90725"/>
        <dbReference type="ChEBI" id="CHEBI:90736"/>
        <dbReference type="EC" id="2.3.1.199"/>
    </reaction>
</comment>
<dbReference type="PROSITE" id="PS01188">
    <property type="entry name" value="ELO"/>
    <property type="match status" value="1"/>
</dbReference>
<dbReference type="AlphaFoldDB" id="A0A9P0F759"/>
<dbReference type="EC" id="2.3.1.199" evidence="10"/>
<dbReference type="KEGG" id="btab:109033606"/>